<organism evidence="2 3">
    <name type="scientific">Thermocoleostomius sinensis A174</name>
    <dbReference type="NCBI Taxonomy" id="2016057"/>
    <lineage>
        <taxon>Bacteria</taxon>
        <taxon>Bacillati</taxon>
        <taxon>Cyanobacteriota</taxon>
        <taxon>Cyanophyceae</taxon>
        <taxon>Oculatellales</taxon>
        <taxon>Oculatellaceae</taxon>
        <taxon>Thermocoleostomius</taxon>
    </lineage>
</organism>
<dbReference type="RefSeq" id="WP_268612947.1">
    <property type="nucleotide sequence ID" value="NZ_CP113797.1"/>
</dbReference>
<dbReference type="AlphaFoldDB" id="A0A9E8ZIY6"/>
<keyword evidence="1" id="KW-0732">Signal</keyword>
<dbReference type="Proteomes" id="UP001163152">
    <property type="component" value="Chromosome"/>
</dbReference>
<dbReference type="EMBL" id="CP113797">
    <property type="protein sequence ID" value="WAL62607.1"/>
    <property type="molecule type" value="Genomic_DNA"/>
</dbReference>
<dbReference type="KEGG" id="tsin:OXH18_11625"/>
<reference evidence="2" key="1">
    <citation type="submission" date="2022-12" db="EMBL/GenBank/DDBJ databases">
        <title>Polyphasic identification of a Novel Hot-Spring Cyanobacterium Ocullathermofonsia sinensis gen nov. sp. nov. and Genomic Insights on its Adaptations to the Thermal Habitat.</title>
        <authorList>
            <person name="Daroch M."/>
            <person name="Tang J."/>
            <person name="Jiang Y."/>
        </authorList>
    </citation>
    <scope>NUCLEOTIDE SEQUENCE</scope>
    <source>
        <strain evidence="2">PKUAC-SCTA174</strain>
    </source>
</reference>
<sequence>MLVINFKFKRYLFLALFAGLLALVPTLAQCTDLPSSDLPSVAPLPHPAIATSTNLAPPTTRDPWLWPFSQDSIWNMPIGSHAQYKPANLPPAERMRPDFDLLFVIPEGSPLRALYNPGSWHQRCLGTTTYEHLSIPIPDDLIVPDAINTSTRLYTPNNAAALLQPDGRTLIQLAPMARCVRGGPVYGYRLKDNVDIYSQGIEGSHYGSGLSAIGGAIRKGELLGDAPIRHALKLELWEKYLHYDPTSPTPGYRWPATRADGQAAEIYEGTDPDLVMGALLAIPPQISEASLNLQTPAGRKLFHALQDYGGYHVDVTGWNCYGIAIEKGAEEEFKQAYGYDFLADTQTNLPFYEDLMKLFQSLSIVINNAPDNVGGGGTLRTSLAPPFRNEIPETS</sequence>
<feature type="chain" id="PRO_5039243721" evidence="1">
    <location>
        <begin position="31"/>
        <end position="395"/>
    </location>
</feature>
<evidence type="ECO:0000313" key="3">
    <source>
        <dbReference type="Proteomes" id="UP001163152"/>
    </source>
</evidence>
<accession>A0A9E8ZIY6</accession>
<gene>
    <name evidence="2" type="ORF">OXH18_11625</name>
</gene>
<proteinExistence type="predicted"/>
<protein>
    <submittedName>
        <fullName evidence="2">Uncharacterized protein</fullName>
    </submittedName>
</protein>
<evidence type="ECO:0000313" key="2">
    <source>
        <dbReference type="EMBL" id="WAL62607.1"/>
    </source>
</evidence>
<evidence type="ECO:0000256" key="1">
    <source>
        <dbReference type="SAM" id="SignalP"/>
    </source>
</evidence>
<name>A0A9E8ZIY6_9CYAN</name>
<keyword evidence="3" id="KW-1185">Reference proteome</keyword>
<feature type="signal peptide" evidence="1">
    <location>
        <begin position="1"/>
        <end position="30"/>
    </location>
</feature>